<dbReference type="EMBL" id="JAPQER010000011">
    <property type="protein sequence ID" value="MCY6485808.1"/>
    <property type="molecule type" value="Genomic_DNA"/>
</dbReference>
<evidence type="ECO:0000256" key="8">
    <source>
        <dbReference type="ARBA" id="ARBA00022840"/>
    </source>
</evidence>
<evidence type="ECO:0000256" key="11">
    <source>
        <dbReference type="HAMAP-Rule" id="MF_00228"/>
    </source>
</evidence>
<feature type="binding site" evidence="11">
    <location>
        <position position="122"/>
    </location>
    <ligand>
        <name>ATP</name>
        <dbReference type="ChEBI" id="CHEBI:30616"/>
    </ligand>
</feature>
<dbReference type="SUPFAM" id="SSF53613">
    <property type="entry name" value="Ribokinase-like"/>
    <property type="match status" value="1"/>
</dbReference>
<feature type="binding site" evidence="11">
    <location>
        <position position="168"/>
    </location>
    <ligand>
        <name>ATP</name>
        <dbReference type="ChEBI" id="CHEBI:30616"/>
    </ligand>
</feature>
<evidence type="ECO:0000313" key="13">
    <source>
        <dbReference type="Proteomes" id="UP001078443"/>
    </source>
</evidence>
<comment type="similarity">
    <text evidence="11">Belongs to the Thz kinase family.</text>
</comment>
<dbReference type="Pfam" id="PF02110">
    <property type="entry name" value="HK"/>
    <property type="match status" value="1"/>
</dbReference>
<evidence type="ECO:0000256" key="7">
    <source>
        <dbReference type="ARBA" id="ARBA00022777"/>
    </source>
</evidence>
<gene>
    <name evidence="11 12" type="primary">thiM</name>
    <name evidence="12" type="ORF">OW763_15920</name>
</gene>
<evidence type="ECO:0000256" key="10">
    <source>
        <dbReference type="ARBA" id="ARBA00022977"/>
    </source>
</evidence>
<sequence length="267" mass="28463">MNMIKKVAKVLSKVREKTPLIDAITNSVTINDCANILLAYGASPAMVEAYDEIYDFAKISSSIYINVGTLTKEQEQSIMMAVLSAKNNNVPVVLDPVGCGAIKKKVDVINRIAEIGKIDIIKGNVGEIKSLAGFESKSRGVDSIDDGTDAKEAAIVLAKKYNCVVAATGIYDIITDGERTAVIENGTEMLTLITGAGCMVGALTAATAGVEEDKFIAAVTAILSMNIAGENAAKIVKVPGSFKVKLIDEIYLLNEEKLEEEGKIKWN</sequence>
<comment type="function">
    <text evidence="11">Catalyzes the phosphorylation of the hydroxyl group of 4-methyl-5-beta-hydroxyethylthiazole (THZ).</text>
</comment>
<evidence type="ECO:0000256" key="6">
    <source>
        <dbReference type="ARBA" id="ARBA00022741"/>
    </source>
</evidence>
<keyword evidence="6 11" id="KW-0547">Nucleotide-binding</keyword>
<keyword evidence="7 11" id="KW-0418">Kinase</keyword>
<evidence type="ECO:0000256" key="9">
    <source>
        <dbReference type="ARBA" id="ARBA00022842"/>
    </source>
</evidence>
<evidence type="ECO:0000256" key="2">
    <source>
        <dbReference type="ARBA" id="ARBA00001946"/>
    </source>
</evidence>
<keyword evidence="9 11" id="KW-0460">Magnesium</keyword>
<keyword evidence="4 11" id="KW-0808">Transferase</keyword>
<dbReference type="PRINTS" id="PR01099">
    <property type="entry name" value="HYETHTZKNASE"/>
</dbReference>
<evidence type="ECO:0000256" key="1">
    <source>
        <dbReference type="ARBA" id="ARBA00001771"/>
    </source>
</evidence>
<dbReference type="EC" id="2.7.1.50" evidence="11"/>
<evidence type="ECO:0000313" key="12">
    <source>
        <dbReference type="EMBL" id="MCY6485808.1"/>
    </source>
</evidence>
<comment type="catalytic activity">
    <reaction evidence="1 11">
        <text>5-(2-hydroxyethyl)-4-methylthiazole + ATP = 4-methyl-5-(2-phosphooxyethyl)-thiazole + ADP + H(+)</text>
        <dbReference type="Rhea" id="RHEA:24212"/>
        <dbReference type="ChEBI" id="CHEBI:15378"/>
        <dbReference type="ChEBI" id="CHEBI:17957"/>
        <dbReference type="ChEBI" id="CHEBI:30616"/>
        <dbReference type="ChEBI" id="CHEBI:58296"/>
        <dbReference type="ChEBI" id="CHEBI:456216"/>
        <dbReference type="EC" id="2.7.1.50"/>
    </reaction>
</comment>
<dbReference type="HAMAP" id="MF_00228">
    <property type="entry name" value="Thz_kinase"/>
    <property type="match status" value="1"/>
</dbReference>
<evidence type="ECO:0000256" key="4">
    <source>
        <dbReference type="ARBA" id="ARBA00022679"/>
    </source>
</evidence>
<comment type="pathway">
    <text evidence="3 11">Cofactor biosynthesis; thiamine diphosphate biosynthesis; 4-methyl-5-(2-phosphoethyl)-thiazole from 5-(2-hydroxyethyl)-4-methylthiazole: step 1/1.</text>
</comment>
<keyword evidence="13" id="KW-1185">Reference proteome</keyword>
<keyword evidence="8 11" id="KW-0067">ATP-binding</keyword>
<dbReference type="Proteomes" id="UP001078443">
    <property type="component" value="Unassembled WGS sequence"/>
</dbReference>
<dbReference type="RefSeq" id="WP_268042491.1">
    <property type="nucleotide sequence ID" value="NZ_JAPQER010000011.1"/>
</dbReference>
<comment type="caution">
    <text evidence="12">The sequence shown here is derived from an EMBL/GenBank/DDBJ whole genome shotgun (WGS) entry which is preliminary data.</text>
</comment>
<dbReference type="InterPro" id="IPR000417">
    <property type="entry name" value="Hyethyz_kinase"/>
</dbReference>
<dbReference type="NCBIfam" id="NF006830">
    <property type="entry name" value="PRK09355.1"/>
    <property type="match status" value="1"/>
</dbReference>
<keyword evidence="10 11" id="KW-0784">Thiamine biosynthesis</keyword>
<dbReference type="Gene3D" id="3.40.1190.20">
    <property type="match status" value="1"/>
</dbReference>
<evidence type="ECO:0000256" key="3">
    <source>
        <dbReference type="ARBA" id="ARBA00004868"/>
    </source>
</evidence>
<keyword evidence="5 11" id="KW-0479">Metal-binding</keyword>
<proteinExistence type="inferred from homology"/>
<dbReference type="GO" id="GO:0004417">
    <property type="term" value="F:hydroxyethylthiazole kinase activity"/>
    <property type="evidence" value="ECO:0007669"/>
    <property type="project" value="UniProtKB-EC"/>
</dbReference>
<protein>
    <recommendedName>
        <fullName evidence="11">Hydroxyethylthiazole kinase</fullName>
        <ecNumber evidence="11">2.7.1.50</ecNumber>
    </recommendedName>
    <alternativeName>
        <fullName evidence="11">4-methyl-5-beta-hydroxyethylthiazole kinase</fullName>
        <shortName evidence="11">TH kinase</shortName>
        <shortName evidence="11">Thz kinase</shortName>
    </alternativeName>
</protein>
<reference evidence="12" key="1">
    <citation type="submission" date="2022-12" db="EMBL/GenBank/DDBJ databases">
        <authorList>
            <person name="Wang J."/>
        </authorList>
    </citation>
    <scope>NUCLEOTIDE SEQUENCE</scope>
    <source>
        <strain evidence="12">HY-45-18</strain>
    </source>
</reference>
<feature type="binding site" evidence="11">
    <location>
        <position position="46"/>
    </location>
    <ligand>
        <name>substrate</name>
    </ligand>
</feature>
<dbReference type="InterPro" id="IPR029056">
    <property type="entry name" value="Ribokinase-like"/>
</dbReference>
<organism evidence="12 13">
    <name type="scientific">Clostridium aestuarii</name>
    <dbReference type="NCBI Taxonomy" id="338193"/>
    <lineage>
        <taxon>Bacteria</taxon>
        <taxon>Bacillati</taxon>
        <taxon>Bacillota</taxon>
        <taxon>Clostridia</taxon>
        <taxon>Eubacteriales</taxon>
        <taxon>Clostridiaceae</taxon>
        <taxon>Clostridium</taxon>
    </lineage>
</organism>
<evidence type="ECO:0000256" key="5">
    <source>
        <dbReference type="ARBA" id="ARBA00022723"/>
    </source>
</evidence>
<comment type="cofactor">
    <cofactor evidence="2 11">
        <name>Mg(2+)</name>
        <dbReference type="ChEBI" id="CHEBI:18420"/>
    </cofactor>
</comment>
<accession>A0ABT4D3J9</accession>
<feature type="binding site" evidence="11">
    <location>
        <position position="195"/>
    </location>
    <ligand>
        <name>substrate</name>
    </ligand>
</feature>
<dbReference type="NCBIfam" id="TIGR00694">
    <property type="entry name" value="thiM"/>
    <property type="match status" value="1"/>
</dbReference>
<dbReference type="PIRSF" id="PIRSF000513">
    <property type="entry name" value="Thz_kinase"/>
    <property type="match status" value="1"/>
</dbReference>
<dbReference type="CDD" id="cd01170">
    <property type="entry name" value="THZ_kinase"/>
    <property type="match status" value="1"/>
</dbReference>
<name>A0ABT4D3J9_9CLOT</name>